<gene>
    <name evidence="2" type="ORF">AB0L03_30470</name>
</gene>
<reference evidence="2 3" key="1">
    <citation type="submission" date="2024-06" db="EMBL/GenBank/DDBJ databases">
        <title>The Natural Products Discovery Center: Release of the First 8490 Sequenced Strains for Exploring Actinobacteria Biosynthetic Diversity.</title>
        <authorList>
            <person name="Kalkreuter E."/>
            <person name="Kautsar S.A."/>
            <person name="Yang D."/>
            <person name="Bader C.D."/>
            <person name="Teijaro C.N."/>
            <person name="Fluegel L."/>
            <person name="Davis C.M."/>
            <person name="Simpson J.R."/>
            <person name="Lauterbach L."/>
            <person name="Steele A.D."/>
            <person name="Gui C."/>
            <person name="Meng S."/>
            <person name="Li G."/>
            <person name="Viehrig K."/>
            <person name="Ye F."/>
            <person name="Su P."/>
            <person name="Kiefer A.F."/>
            <person name="Nichols A."/>
            <person name="Cepeda A.J."/>
            <person name="Yan W."/>
            <person name="Fan B."/>
            <person name="Jiang Y."/>
            <person name="Adhikari A."/>
            <person name="Zheng C.-J."/>
            <person name="Schuster L."/>
            <person name="Cowan T.M."/>
            <person name="Smanski M.J."/>
            <person name="Chevrette M.G."/>
            <person name="De Carvalho L.P.S."/>
            <person name="Shen B."/>
        </authorList>
    </citation>
    <scope>NUCLEOTIDE SEQUENCE [LARGE SCALE GENOMIC DNA]</scope>
    <source>
        <strain evidence="2 3">NPDC053791</strain>
    </source>
</reference>
<feature type="region of interest" description="Disordered" evidence="1">
    <location>
        <begin position="45"/>
        <end position="71"/>
    </location>
</feature>
<proteinExistence type="predicted"/>
<accession>A0ABV3J3A6</accession>
<evidence type="ECO:0000256" key="1">
    <source>
        <dbReference type="SAM" id="MobiDB-lite"/>
    </source>
</evidence>
<protein>
    <submittedName>
        <fullName evidence="2">Uncharacterized protein</fullName>
    </submittedName>
</protein>
<evidence type="ECO:0000313" key="3">
    <source>
        <dbReference type="Proteomes" id="UP001552479"/>
    </source>
</evidence>
<sequence length="71" mass="7545">MVLSAHTSGITFKELSKSRGLPLHVLTVINQSLMAELQADSPTHAVRRGWQYGPLPRDGAPAGPGAEGRNP</sequence>
<name>A0ABV3J3A6_9ACTN</name>
<comment type="caution">
    <text evidence="2">The sequence shown here is derived from an EMBL/GenBank/DDBJ whole genome shotgun (WGS) entry which is preliminary data.</text>
</comment>
<organism evidence="2 3">
    <name type="scientific">Streptomyces roseoverticillatus</name>
    <dbReference type="NCBI Taxonomy" id="66429"/>
    <lineage>
        <taxon>Bacteria</taxon>
        <taxon>Bacillati</taxon>
        <taxon>Actinomycetota</taxon>
        <taxon>Actinomycetes</taxon>
        <taxon>Kitasatosporales</taxon>
        <taxon>Streptomycetaceae</taxon>
        <taxon>Streptomyces</taxon>
    </lineage>
</organism>
<evidence type="ECO:0000313" key="2">
    <source>
        <dbReference type="EMBL" id="MEV4927089.1"/>
    </source>
</evidence>
<dbReference type="EMBL" id="JBFASG010000044">
    <property type="protein sequence ID" value="MEV4927089.1"/>
    <property type="molecule type" value="Genomic_DNA"/>
</dbReference>
<dbReference type="Proteomes" id="UP001552479">
    <property type="component" value="Unassembled WGS sequence"/>
</dbReference>
<keyword evidence="3" id="KW-1185">Reference proteome</keyword>
<dbReference type="RefSeq" id="WP_366090339.1">
    <property type="nucleotide sequence ID" value="NZ_JBFASG010000044.1"/>
</dbReference>